<feature type="domain" description="SH3" evidence="10">
    <location>
        <begin position="2"/>
        <end position="71"/>
    </location>
</feature>
<dbReference type="InterPro" id="IPR045249">
    <property type="entry name" value="HARBI1-like"/>
</dbReference>
<dbReference type="InterPro" id="IPR001452">
    <property type="entry name" value="SH3_domain"/>
</dbReference>
<keyword evidence="8" id="KW-0539">Nucleus</keyword>
<dbReference type="OrthoDB" id="6761337at2759"/>
<evidence type="ECO:0000256" key="1">
    <source>
        <dbReference type="ARBA" id="ARBA00001968"/>
    </source>
</evidence>
<evidence type="ECO:0000256" key="7">
    <source>
        <dbReference type="ARBA" id="ARBA00022801"/>
    </source>
</evidence>
<dbReference type="Proteomes" id="UP000410492">
    <property type="component" value="Unassembled WGS sequence"/>
</dbReference>
<evidence type="ECO:0000256" key="9">
    <source>
        <dbReference type="PROSITE-ProRule" id="PRU00192"/>
    </source>
</evidence>
<dbReference type="EMBL" id="CAACVG010008609">
    <property type="protein sequence ID" value="VEN50460.1"/>
    <property type="molecule type" value="Genomic_DNA"/>
</dbReference>
<dbReference type="InterPro" id="IPR027806">
    <property type="entry name" value="HARBI1_dom"/>
</dbReference>
<dbReference type="InterPro" id="IPR046349">
    <property type="entry name" value="C1-like_sf"/>
</dbReference>
<evidence type="ECO:0000256" key="4">
    <source>
        <dbReference type="ARBA" id="ARBA00022443"/>
    </source>
</evidence>
<comment type="cofactor">
    <cofactor evidence="1">
        <name>a divalent metal cation</name>
        <dbReference type="ChEBI" id="CHEBI:60240"/>
    </cofactor>
</comment>
<dbReference type="SMART" id="SM00326">
    <property type="entry name" value="SH3"/>
    <property type="match status" value="1"/>
</dbReference>
<evidence type="ECO:0000313" key="11">
    <source>
        <dbReference type="EMBL" id="VEN50460.1"/>
    </source>
</evidence>
<evidence type="ECO:0000256" key="5">
    <source>
        <dbReference type="ARBA" id="ARBA00022722"/>
    </source>
</evidence>
<reference evidence="11 12" key="1">
    <citation type="submission" date="2019-01" db="EMBL/GenBank/DDBJ databases">
        <authorList>
            <person name="Sayadi A."/>
        </authorList>
    </citation>
    <scope>NUCLEOTIDE SEQUENCE [LARGE SCALE GENOMIC DNA]</scope>
</reference>
<organism evidence="11 12">
    <name type="scientific">Callosobruchus maculatus</name>
    <name type="common">Southern cowpea weevil</name>
    <name type="synonym">Pulse bruchid</name>
    <dbReference type="NCBI Taxonomy" id="64391"/>
    <lineage>
        <taxon>Eukaryota</taxon>
        <taxon>Metazoa</taxon>
        <taxon>Ecdysozoa</taxon>
        <taxon>Arthropoda</taxon>
        <taxon>Hexapoda</taxon>
        <taxon>Insecta</taxon>
        <taxon>Pterygota</taxon>
        <taxon>Neoptera</taxon>
        <taxon>Endopterygota</taxon>
        <taxon>Coleoptera</taxon>
        <taxon>Polyphaga</taxon>
        <taxon>Cucujiformia</taxon>
        <taxon>Chrysomeloidea</taxon>
        <taxon>Chrysomelidae</taxon>
        <taxon>Bruchinae</taxon>
        <taxon>Bruchini</taxon>
        <taxon>Callosobruchus</taxon>
    </lineage>
</organism>
<comment type="similarity">
    <text evidence="3">Belongs to the HARBI1 family.</text>
</comment>
<evidence type="ECO:0000256" key="2">
    <source>
        <dbReference type="ARBA" id="ARBA00004123"/>
    </source>
</evidence>
<comment type="subcellular location">
    <subcellularLocation>
        <location evidence="2">Nucleus</location>
    </subcellularLocation>
</comment>
<sequence>MGDYALYQAIKVFKPVSEEQLEFQKGDVLQISVQSPFSTSPSRRPGWLFAYNRRTRNVGYVPVEGVKLLGSEVGKTIHHPSACGVEVSDTKIDGDSKFPEHKLEDVFFLTPILCKHCRDYIWGQGHVGVKCKEIEMDRQKLLLLSTATAALCATLGVYLSKRRQRKNEERRMKRTMWSRKWLQRRQGRGTLALLNTELRTEDPDAYKNFLRLDPSQFTILLSLVEDDIKKQDTFMRECISAEHKLNVTLRFLATGETFRSLMYSTRIHESTISKFVPEVCASIYRHLRKKYLAVPTTAEGWCKIAKEYEERWNFPHCIGALDGRHISFSAPISSGSYYHNYKGTNSIILLGLVDAQYKFTYVNVGVNGRVSDGGVFSASMLSKKIRDGSLALPEPQCLPGRTSKVPYVIVADEAFPLLPNVMKPFPQRVLSYENRIFNYRLSRARRLVECGFGILANRWRILLNKIHLSPDKAELITLTCVVLHNFLATENVKYTEGVYDTDFNNTDTLNQIAQQQHNQQSYGLQTITPVAAKEQMTVEVVWPM</sequence>
<dbReference type="GO" id="GO:0004518">
    <property type="term" value="F:nuclease activity"/>
    <property type="evidence" value="ECO:0007669"/>
    <property type="project" value="UniProtKB-KW"/>
</dbReference>
<dbReference type="SUPFAM" id="SSF50044">
    <property type="entry name" value="SH3-domain"/>
    <property type="match status" value="1"/>
</dbReference>
<keyword evidence="4 9" id="KW-0728">SH3 domain</keyword>
<dbReference type="SUPFAM" id="SSF57889">
    <property type="entry name" value="Cysteine-rich domain"/>
    <property type="match status" value="1"/>
</dbReference>
<dbReference type="GO" id="GO:0005634">
    <property type="term" value="C:nucleus"/>
    <property type="evidence" value="ECO:0007669"/>
    <property type="project" value="UniProtKB-SubCell"/>
</dbReference>
<dbReference type="GO" id="GO:0046872">
    <property type="term" value="F:metal ion binding"/>
    <property type="evidence" value="ECO:0007669"/>
    <property type="project" value="UniProtKB-KW"/>
</dbReference>
<dbReference type="InterPro" id="IPR036028">
    <property type="entry name" value="SH3-like_dom_sf"/>
</dbReference>
<dbReference type="GO" id="GO:0016787">
    <property type="term" value="F:hydrolase activity"/>
    <property type="evidence" value="ECO:0007669"/>
    <property type="project" value="UniProtKB-KW"/>
</dbReference>
<evidence type="ECO:0000313" key="12">
    <source>
        <dbReference type="Proteomes" id="UP000410492"/>
    </source>
</evidence>
<accession>A0A653CRA7</accession>
<evidence type="ECO:0000259" key="10">
    <source>
        <dbReference type="PROSITE" id="PS50002"/>
    </source>
</evidence>
<keyword evidence="6" id="KW-0479">Metal-binding</keyword>
<dbReference type="Gene3D" id="2.30.30.40">
    <property type="entry name" value="SH3 Domains"/>
    <property type="match status" value="1"/>
</dbReference>
<keyword evidence="5" id="KW-0540">Nuclease</keyword>
<protein>
    <recommendedName>
        <fullName evidence="10">SH3 domain-containing protein</fullName>
    </recommendedName>
</protein>
<evidence type="ECO:0000256" key="3">
    <source>
        <dbReference type="ARBA" id="ARBA00006958"/>
    </source>
</evidence>
<dbReference type="PANTHER" id="PTHR22930:SF269">
    <property type="entry name" value="NUCLEASE HARBI1-LIKE PROTEIN"/>
    <property type="match status" value="1"/>
</dbReference>
<evidence type="ECO:0000256" key="8">
    <source>
        <dbReference type="ARBA" id="ARBA00023242"/>
    </source>
</evidence>
<keyword evidence="7" id="KW-0378">Hydrolase</keyword>
<proteinExistence type="inferred from homology"/>
<dbReference type="PANTHER" id="PTHR22930">
    <property type="match status" value="1"/>
</dbReference>
<dbReference type="PROSITE" id="PS50002">
    <property type="entry name" value="SH3"/>
    <property type="match status" value="1"/>
</dbReference>
<dbReference type="Pfam" id="PF13359">
    <property type="entry name" value="DDE_Tnp_4"/>
    <property type="match status" value="1"/>
</dbReference>
<name>A0A653CRA7_CALMS</name>
<dbReference type="Gene3D" id="3.30.60.20">
    <property type="match status" value="1"/>
</dbReference>
<gene>
    <name evidence="11" type="ORF">CALMAC_LOCUS11222</name>
</gene>
<dbReference type="AlphaFoldDB" id="A0A653CRA7"/>
<keyword evidence="12" id="KW-1185">Reference proteome</keyword>
<evidence type="ECO:0000256" key="6">
    <source>
        <dbReference type="ARBA" id="ARBA00022723"/>
    </source>
</evidence>